<dbReference type="InterPro" id="IPR036388">
    <property type="entry name" value="WH-like_DNA-bd_sf"/>
</dbReference>
<name>A0A329YAY8_RHITR</name>
<dbReference type="GO" id="GO:0006950">
    <property type="term" value="P:response to stress"/>
    <property type="evidence" value="ECO:0007669"/>
    <property type="project" value="TreeGrafter"/>
</dbReference>
<dbReference type="Proteomes" id="UP000251205">
    <property type="component" value="Unassembled WGS sequence"/>
</dbReference>
<dbReference type="SMART" id="SM00347">
    <property type="entry name" value="HTH_MARR"/>
    <property type="match status" value="1"/>
</dbReference>
<evidence type="ECO:0000313" key="2">
    <source>
        <dbReference type="EMBL" id="RAX41339.1"/>
    </source>
</evidence>
<dbReference type="PANTHER" id="PTHR33164">
    <property type="entry name" value="TRANSCRIPTIONAL REGULATOR, MARR FAMILY"/>
    <property type="match status" value="1"/>
</dbReference>
<dbReference type="SUPFAM" id="SSF46785">
    <property type="entry name" value="Winged helix' DNA-binding domain"/>
    <property type="match status" value="1"/>
</dbReference>
<reference evidence="2 3" key="1">
    <citation type="submission" date="2018-06" db="EMBL/GenBank/DDBJ databases">
        <title>Whole Genome Sequence of an efficient microsymbiont, Rhizobium tropici.</title>
        <authorList>
            <person name="Srinivasan R."/>
            <person name="Singh H.V."/>
            <person name="Srivastava R."/>
            <person name="Kumari B."/>
            <person name="Radhakrishna A."/>
        </authorList>
    </citation>
    <scope>NUCLEOTIDE SEQUENCE [LARGE SCALE GENOMIC DNA]</scope>
    <source>
        <strain evidence="2 3">IGFRI Rhizo-19</strain>
    </source>
</reference>
<dbReference type="PANTHER" id="PTHR33164:SF95">
    <property type="entry name" value="TRANSCRIPTIONAL REGULATOR"/>
    <property type="match status" value="1"/>
</dbReference>
<evidence type="ECO:0000259" key="1">
    <source>
        <dbReference type="PROSITE" id="PS50995"/>
    </source>
</evidence>
<dbReference type="PROSITE" id="PS50995">
    <property type="entry name" value="HTH_MARR_2"/>
    <property type="match status" value="1"/>
</dbReference>
<dbReference type="RefSeq" id="WP_112342068.1">
    <property type="nucleotide sequence ID" value="NZ_QMKK01000030.1"/>
</dbReference>
<protein>
    <submittedName>
        <fullName evidence="2">MarR family transcriptional regulator</fullName>
    </submittedName>
</protein>
<dbReference type="AlphaFoldDB" id="A0A329YAY8"/>
<evidence type="ECO:0000313" key="3">
    <source>
        <dbReference type="Proteomes" id="UP000251205"/>
    </source>
</evidence>
<accession>A0A329YAY8</accession>
<proteinExistence type="predicted"/>
<sequence>MQNGDQKLPGQPERQASKAAEATYKLAEQIGYLLRQANQRHVAIFTSRMNEKLTTTQWAALVKLRDLQPCSQVNLGRETAMDVATIKGVVDRLAKRNLIRTAPDTTDARRLVLTLTEEGEAAVARNLPVAHDISEETLSTLSPAERAMLAELLRKIS</sequence>
<feature type="domain" description="HTH marR-type" evidence="1">
    <location>
        <begin position="27"/>
        <end position="157"/>
    </location>
</feature>
<dbReference type="EMBL" id="QMKK01000030">
    <property type="protein sequence ID" value="RAX41339.1"/>
    <property type="molecule type" value="Genomic_DNA"/>
</dbReference>
<dbReference type="InterPro" id="IPR039422">
    <property type="entry name" value="MarR/SlyA-like"/>
</dbReference>
<dbReference type="PRINTS" id="PR00598">
    <property type="entry name" value="HTHMARR"/>
</dbReference>
<comment type="caution">
    <text evidence="2">The sequence shown here is derived from an EMBL/GenBank/DDBJ whole genome shotgun (WGS) entry which is preliminary data.</text>
</comment>
<gene>
    <name evidence="2" type="ORF">DQ393_12365</name>
</gene>
<dbReference type="Pfam" id="PF01047">
    <property type="entry name" value="MarR"/>
    <property type="match status" value="1"/>
</dbReference>
<dbReference type="Gene3D" id="1.10.10.10">
    <property type="entry name" value="Winged helix-like DNA-binding domain superfamily/Winged helix DNA-binding domain"/>
    <property type="match status" value="1"/>
</dbReference>
<dbReference type="OrthoDB" id="9814496at2"/>
<dbReference type="InterPro" id="IPR036390">
    <property type="entry name" value="WH_DNA-bd_sf"/>
</dbReference>
<dbReference type="InterPro" id="IPR000835">
    <property type="entry name" value="HTH_MarR-typ"/>
</dbReference>
<organism evidence="2 3">
    <name type="scientific">Rhizobium tropici</name>
    <dbReference type="NCBI Taxonomy" id="398"/>
    <lineage>
        <taxon>Bacteria</taxon>
        <taxon>Pseudomonadati</taxon>
        <taxon>Pseudomonadota</taxon>
        <taxon>Alphaproteobacteria</taxon>
        <taxon>Hyphomicrobiales</taxon>
        <taxon>Rhizobiaceae</taxon>
        <taxon>Rhizobium/Agrobacterium group</taxon>
        <taxon>Rhizobium</taxon>
    </lineage>
</organism>
<dbReference type="GO" id="GO:0003700">
    <property type="term" value="F:DNA-binding transcription factor activity"/>
    <property type="evidence" value="ECO:0007669"/>
    <property type="project" value="InterPro"/>
</dbReference>